<dbReference type="InterPro" id="IPR027843">
    <property type="entry name" value="DUF4440"/>
</dbReference>
<dbReference type="Pfam" id="PF14534">
    <property type="entry name" value="DUF4440"/>
    <property type="match status" value="1"/>
</dbReference>
<keyword evidence="3" id="KW-1185">Reference proteome</keyword>
<name>A0ABZ1HZ20_9PSEU</name>
<evidence type="ECO:0000313" key="3">
    <source>
        <dbReference type="Proteomes" id="UP001330812"/>
    </source>
</evidence>
<protein>
    <submittedName>
        <fullName evidence="2">Nuclear transport factor 2 family protein</fullName>
    </submittedName>
</protein>
<reference evidence="2 3" key="1">
    <citation type="journal article" date="2015" name="Int. J. Syst. Evol. Microbiol.">
        <title>Amycolatopsis rhabdoformis sp. nov., an actinomycete isolated from a tropical forest soil.</title>
        <authorList>
            <person name="Souza W.R."/>
            <person name="Silva R.E."/>
            <person name="Goodfellow M."/>
            <person name="Busarakam K."/>
            <person name="Figueiro F.S."/>
            <person name="Ferreira D."/>
            <person name="Rodrigues-Filho E."/>
            <person name="Moraes L.A.B."/>
            <person name="Zucchi T.D."/>
        </authorList>
    </citation>
    <scope>NUCLEOTIDE SEQUENCE [LARGE SCALE GENOMIC DNA]</scope>
    <source>
        <strain evidence="2 3">NCIMB 14900</strain>
    </source>
</reference>
<dbReference type="SUPFAM" id="SSF54427">
    <property type="entry name" value="NTF2-like"/>
    <property type="match status" value="1"/>
</dbReference>
<dbReference type="RefSeq" id="WP_326566447.1">
    <property type="nucleotide sequence ID" value="NZ_CP142149.1"/>
</dbReference>
<dbReference type="EMBL" id="CP142149">
    <property type="protein sequence ID" value="WSE27434.1"/>
    <property type="molecule type" value="Genomic_DNA"/>
</dbReference>
<proteinExistence type="predicted"/>
<evidence type="ECO:0000259" key="1">
    <source>
        <dbReference type="Pfam" id="PF14534"/>
    </source>
</evidence>
<dbReference type="InterPro" id="IPR032710">
    <property type="entry name" value="NTF2-like_dom_sf"/>
</dbReference>
<accession>A0ABZ1HZ20</accession>
<feature type="domain" description="DUF4440" evidence="1">
    <location>
        <begin position="6"/>
        <end position="110"/>
    </location>
</feature>
<dbReference type="Gene3D" id="3.10.450.50">
    <property type="match status" value="1"/>
</dbReference>
<sequence length="118" mass="12922">MDQSLLDAERRLQAAQLAGDVGALEELLHDRLVFTFGSVTATKTDDLAGHRAGAQRLTELVEDDLRVFSEGSTGVTWFLGRLAGSLGGEPFSARLRYTRTWLRTSDGWRVIAAHASYA</sequence>
<gene>
    <name evidence="2" type="ORF">VSH64_31835</name>
</gene>
<dbReference type="Proteomes" id="UP001330812">
    <property type="component" value="Chromosome"/>
</dbReference>
<organism evidence="2 3">
    <name type="scientific">Amycolatopsis rhabdoformis</name>
    <dbReference type="NCBI Taxonomy" id="1448059"/>
    <lineage>
        <taxon>Bacteria</taxon>
        <taxon>Bacillati</taxon>
        <taxon>Actinomycetota</taxon>
        <taxon>Actinomycetes</taxon>
        <taxon>Pseudonocardiales</taxon>
        <taxon>Pseudonocardiaceae</taxon>
        <taxon>Amycolatopsis</taxon>
    </lineage>
</organism>
<evidence type="ECO:0000313" key="2">
    <source>
        <dbReference type="EMBL" id="WSE27434.1"/>
    </source>
</evidence>